<name>A0A835LD14_9MAGN</name>
<feature type="domain" description="NB-ARC" evidence="1">
    <location>
        <begin position="35"/>
        <end position="108"/>
    </location>
</feature>
<dbReference type="EMBL" id="JADFTS010000009">
    <property type="protein sequence ID" value="KAF9590035.1"/>
    <property type="molecule type" value="Genomic_DNA"/>
</dbReference>
<gene>
    <name evidence="2" type="ORF">IFM89_030185</name>
</gene>
<dbReference type="AlphaFoldDB" id="A0A835LD14"/>
<dbReference type="PANTHER" id="PTHR33463">
    <property type="entry name" value="NB-ARC DOMAIN-CONTAINING PROTEIN-RELATED"/>
    <property type="match status" value="1"/>
</dbReference>
<dbReference type="GO" id="GO:0043531">
    <property type="term" value="F:ADP binding"/>
    <property type="evidence" value="ECO:0007669"/>
    <property type="project" value="InterPro"/>
</dbReference>
<evidence type="ECO:0000313" key="3">
    <source>
        <dbReference type="Proteomes" id="UP000631114"/>
    </source>
</evidence>
<dbReference type="Proteomes" id="UP000631114">
    <property type="component" value="Unassembled WGS sequence"/>
</dbReference>
<comment type="caution">
    <text evidence="2">The sequence shown here is derived from an EMBL/GenBank/DDBJ whole genome shotgun (WGS) entry which is preliminary data.</text>
</comment>
<organism evidence="2 3">
    <name type="scientific">Coptis chinensis</name>
    <dbReference type="NCBI Taxonomy" id="261450"/>
    <lineage>
        <taxon>Eukaryota</taxon>
        <taxon>Viridiplantae</taxon>
        <taxon>Streptophyta</taxon>
        <taxon>Embryophyta</taxon>
        <taxon>Tracheophyta</taxon>
        <taxon>Spermatophyta</taxon>
        <taxon>Magnoliopsida</taxon>
        <taxon>Ranunculales</taxon>
        <taxon>Ranunculaceae</taxon>
        <taxon>Coptidoideae</taxon>
        <taxon>Coptis</taxon>
    </lineage>
</organism>
<evidence type="ECO:0000259" key="1">
    <source>
        <dbReference type="Pfam" id="PF00931"/>
    </source>
</evidence>
<proteinExistence type="predicted"/>
<dbReference type="OrthoDB" id="1937110at2759"/>
<evidence type="ECO:0000313" key="2">
    <source>
        <dbReference type="EMBL" id="KAF9590035.1"/>
    </source>
</evidence>
<dbReference type="SUPFAM" id="SSF52540">
    <property type="entry name" value="P-loop containing nucleoside triphosphate hydrolases"/>
    <property type="match status" value="1"/>
</dbReference>
<accession>A0A835LD14</accession>
<dbReference type="Gene3D" id="3.40.50.300">
    <property type="entry name" value="P-loop containing nucleotide triphosphate hydrolases"/>
    <property type="match status" value="1"/>
</dbReference>
<sequence>MNQDGSVVTEATTSSVGDDNTVFALLSKRRELARESTTKKAIAALKNDEISLVGIYGMPGVGKTMLMQEIAQQVKEAKLFQEVVTVSVSENPILEKIQRGIAMRLNLKFIGVSEAKHK</sequence>
<dbReference type="InterPro" id="IPR027417">
    <property type="entry name" value="P-loop_NTPase"/>
</dbReference>
<dbReference type="Pfam" id="PF00931">
    <property type="entry name" value="NB-ARC"/>
    <property type="match status" value="1"/>
</dbReference>
<dbReference type="InterPro" id="IPR050905">
    <property type="entry name" value="Plant_NBS-LRR"/>
</dbReference>
<reference evidence="2 3" key="1">
    <citation type="submission" date="2020-10" db="EMBL/GenBank/DDBJ databases">
        <title>The Coptis chinensis genome and diversification of protoberbering-type alkaloids.</title>
        <authorList>
            <person name="Wang B."/>
            <person name="Shu S."/>
            <person name="Song C."/>
            <person name="Liu Y."/>
        </authorList>
    </citation>
    <scope>NUCLEOTIDE SEQUENCE [LARGE SCALE GENOMIC DNA]</scope>
    <source>
        <strain evidence="2">HL-2020</strain>
        <tissue evidence="2">Leaf</tissue>
    </source>
</reference>
<protein>
    <recommendedName>
        <fullName evidence="1">NB-ARC domain-containing protein</fullName>
    </recommendedName>
</protein>
<dbReference type="InterPro" id="IPR002182">
    <property type="entry name" value="NB-ARC"/>
</dbReference>
<dbReference type="PANTHER" id="PTHR33463:SF192">
    <property type="entry name" value="DISEASE RESISTANCE PROTEIN RPS2-LIKE"/>
    <property type="match status" value="1"/>
</dbReference>
<keyword evidence="3" id="KW-1185">Reference proteome</keyword>